<dbReference type="EMBL" id="FR839628">
    <property type="protein sequence ID" value="CCA36425.1"/>
    <property type="molecule type" value="Genomic_DNA"/>
</dbReference>
<dbReference type="GO" id="GO:0006307">
    <property type="term" value="P:DNA alkylation repair"/>
    <property type="evidence" value="ECO:0007669"/>
    <property type="project" value="TreeGrafter"/>
</dbReference>
<keyword evidence="5" id="KW-1185">Reference proteome</keyword>
<dbReference type="HOGENOM" id="CLU_000445_72_4_1"/>
<keyword evidence="2" id="KW-0234">DNA repair</keyword>
<dbReference type="GO" id="GO:0006285">
    <property type="term" value="P:base-excision repair, AP site formation"/>
    <property type="evidence" value="ECO:0007669"/>
    <property type="project" value="UniProtKB-ARBA"/>
</dbReference>
<evidence type="ECO:0000256" key="2">
    <source>
        <dbReference type="ARBA" id="ARBA00023204"/>
    </source>
</evidence>
<accession>F2QNJ2</accession>
<dbReference type="InterPro" id="IPR011257">
    <property type="entry name" value="DNA_glycosylase"/>
</dbReference>
<proteinExistence type="predicted"/>
<dbReference type="InterPro" id="IPR003265">
    <property type="entry name" value="HhH-GPD_domain"/>
</dbReference>
<evidence type="ECO:0000313" key="4">
    <source>
        <dbReference type="EMBL" id="CCA36425.1"/>
    </source>
</evidence>
<name>F2QNJ2_KOMPC</name>
<dbReference type="AlphaFoldDB" id="F2QNJ2"/>
<dbReference type="Proteomes" id="UP000006853">
    <property type="component" value="Chromosome 1"/>
</dbReference>
<dbReference type="GO" id="GO:0032993">
    <property type="term" value="C:protein-DNA complex"/>
    <property type="evidence" value="ECO:0007669"/>
    <property type="project" value="TreeGrafter"/>
</dbReference>
<feature type="domain" description="HhH-GPD" evidence="3">
    <location>
        <begin position="109"/>
        <end position="282"/>
    </location>
</feature>
<evidence type="ECO:0000256" key="1">
    <source>
        <dbReference type="ARBA" id="ARBA00022763"/>
    </source>
</evidence>
<organism evidence="4 5">
    <name type="scientific">Komagataella phaffii (strain ATCC 76273 / CBS 7435 / CECT 11047 / NRRL Y-11430 / Wegner 21-1)</name>
    <name type="common">Yeast</name>
    <name type="synonym">Pichia pastoris</name>
    <dbReference type="NCBI Taxonomy" id="981350"/>
    <lineage>
        <taxon>Eukaryota</taxon>
        <taxon>Fungi</taxon>
        <taxon>Dikarya</taxon>
        <taxon>Ascomycota</taxon>
        <taxon>Saccharomycotina</taxon>
        <taxon>Pichiomycetes</taxon>
        <taxon>Pichiales</taxon>
        <taxon>Pichiaceae</taxon>
        <taxon>Komagataella</taxon>
    </lineage>
</organism>
<dbReference type="InterPro" id="IPR051912">
    <property type="entry name" value="Alkylbase_DNA_Glycosylase/TA"/>
</dbReference>
<reference key="2">
    <citation type="submission" date="2011-04" db="EMBL/GenBank/DDBJ databases">
        <title>High-quality genome sequence of Pichia pastoris CBS 7435.</title>
        <authorList>
            <person name="Kueberl A."/>
            <person name="Schneider J."/>
            <person name="Thallinger G.G."/>
            <person name="Anderl I."/>
            <person name="Wibberg D."/>
            <person name="Hajek T."/>
            <person name="Jaenicke S."/>
            <person name="Brinkrolf K."/>
            <person name="Goesmann A."/>
            <person name="Szczepanowski R."/>
            <person name="Puehler A."/>
            <person name="Schwab H."/>
            <person name="Glieder A."/>
            <person name="Pichler H."/>
        </authorList>
    </citation>
    <scope>NUCLEOTIDE SEQUENCE</scope>
    <source>
        <strain>CBS 7435</strain>
    </source>
</reference>
<dbReference type="PANTHER" id="PTHR43003">
    <property type="entry name" value="DNA-3-METHYLADENINE GLYCOSYLASE"/>
    <property type="match status" value="1"/>
</dbReference>
<dbReference type="Gene3D" id="1.10.1670.40">
    <property type="match status" value="1"/>
</dbReference>
<dbReference type="GO" id="GO:0008725">
    <property type="term" value="F:DNA-3-methyladenine glycosylase activity"/>
    <property type="evidence" value="ECO:0007669"/>
    <property type="project" value="TreeGrafter"/>
</dbReference>
<sequence>MSKINLLATRNQIKIRKAMSKRSIRQVKAAVANGHTNGKVSAPPLALPTEFISYHDAHFIKAVEHLLKIDNTLYDSVVQGPFERFKKKEADPVANDLGYYFSKIIDGIISQQISGKAAASIKKKVTDHFQQAGGELTQYRLVAEEDATVMRGLGLSARKVQYTKDIARAFIEEEDSLLEFFFECSEEELFKKMIAWKGIGPWSVTMFSVFSLNKMDCFTVLDLGVVRGASKYLQARPELLAELKDEVAQLEKTKKKKAKKQAVSSNKKWIAVDEQIIERLAERFQPYRTALMVMFWRIGSVDLQVLES</sequence>
<reference evidence="4 5" key="1">
    <citation type="journal article" date="2011" name="J. Biotechnol.">
        <title>High-quality genome sequence of Pichia pastoris CBS7435.</title>
        <authorList>
            <person name="Kuberl A."/>
            <person name="Schneider J."/>
            <person name="Thallinger G.G."/>
            <person name="Anderl I."/>
            <person name="Wibberg D."/>
            <person name="Hajek T."/>
            <person name="Jaenicke S."/>
            <person name="Brinkrolf K."/>
            <person name="Goesmann A."/>
            <person name="Szczepanowski R."/>
            <person name="Puhler A."/>
            <person name="Schwab H."/>
            <person name="Glieder A."/>
            <person name="Pichler H."/>
        </authorList>
    </citation>
    <scope>NUCLEOTIDE SEQUENCE [LARGE SCALE GENOMIC DNA]</scope>
    <source>
        <strain evidence="5">ATCC 76273 / CBS 7435 / CECT 11047 / NRRL Y-11430 / Wegner 21-1</strain>
    </source>
</reference>
<dbReference type="SMART" id="SM00478">
    <property type="entry name" value="ENDO3c"/>
    <property type="match status" value="1"/>
</dbReference>
<reference evidence="4 5" key="3">
    <citation type="journal article" date="2016" name="FEMS Yeast Res.">
        <title>Curation of the genome annotation of Pichia pastoris (Komagataella phaffii) CBS7435 from gene level to protein function.</title>
        <authorList>
            <person name="Valli M."/>
            <person name="Tatto N.E."/>
            <person name="Peymann A."/>
            <person name="Gruber C."/>
            <person name="Landes N."/>
            <person name="Ekker H."/>
            <person name="Thallinger G.G."/>
            <person name="Mattanovich D."/>
            <person name="Gasser B."/>
            <person name="Graf A.B."/>
        </authorList>
    </citation>
    <scope>GENOME REANNOTATION</scope>
    <source>
        <strain evidence="4 5">ATCC 76273 / CBS 7435 / CECT 11047 / NRRL Y-11430 / Wegner 21-1</strain>
    </source>
</reference>
<evidence type="ECO:0000313" key="5">
    <source>
        <dbReference type="Proteomes" id="UP000006853"/>
    </source>
</evidence>
<dbReference type="GO" id="GO:0032131">
    <property type="term" value="F:alkylated DNA binding"/>
    <property type="evidence" value="ECO:0007669"/>
    <property type="project" value="TreeGrafter"/>
</dbReference>
<dbReference type="GO" id="GO:0005634">
    <property type="term" value="C:nucleus"/>
    <property type="evidence" value="ECO:0007669"/>
    <property type="project" value="TreeGrafter"/>
</dbReference>
<gene>
    <name evidence="4" type="primary">MAG1</name>
    <name evidence="4" type="ordered locus">PP7435_Chr1-0264</name>
</gene>
<keyword evidence="1" id="KW-0227">DNA damage</keyword>
<protein>
    <submittedName>
        <fullName evidence="4">3-methyl-adenine DNA glycosylase</fullName>
    </submittedName>
</protein>
<dbReference type="Gene3D" id="1.10.340.30">
    <property type="entry name" value="Hypothetical protein, domain 2"/>
    <property type="match status" value="1"/>
</dbReference>
<evidence type="ECO:0000259" key="3">
    <source>
        <dbReference type="SMART" id="SM00478"/>
    </source>
</evidence>
<dbReference type="GO" id="GO:0043916">
    <property type="term" value="F:DNA-7-methylguanine glycosylase activity"/>
    <property type="evidence" value="ECO:0007669"/>
    <property type="project" value="TreeGrafter"/>
</dbReference>
<dbReference type="PANTHER" id="PTHR43003:SF5">
    <property type="entry name" value="DNA-3-METHYLADENINE GLYCOSYLASE"/>
    <property type="match status" value="1"/>
</dbReference>
<dbReference type="SUPFAM" id="SSF48150">
    <property type="entry name" value="DNA-glycosylase"/>
    <property type="match status" value="1"/>
</dbReference>
<dbReference type="Pfam" id="PF00730">
    <property type="entry name" value="HhH-GPD"/>
    <property type="match status" value="1"/>
</dbReference>